<organism evidence="2 3">
    <name type="scientific">Thioalkalivibrio versutus</name>
    <dbReference type="NCBI Taxonomy" id="106634"/>
    <lineage>
        <taxon>Bacteria</taxon>
        <taxon>Pseudomonadati</taxon>
        <taxon>Pseudomonadota</taxon>
        <taxon>Gammaproteobacteria</taxon>
        <taxon>Chromatiales</taxon>
        <taxon>Ectothiorhodospiraceae</taxon>
        <taxon>Thioalkalivibrio</taxon>
    </lineage>
</organism>
<dbReference type="Pfam" id="PF03923">
    <property type="entry name" value="Lipoprotein_16"/>
    <property type="match status" value="1"/>
</dbReference>
<dbReference type="PROSITE" id="PS51257">
    <property type="entry name" value="PROKAR_LIPOPROTEIN"/>
    <property type="match status" value="1"/>
</dbReference>
<proteinExistence type="predicted"/>
<evidence type="ECO:0000259" key="1">
    <source>
        <dbReference type="Pfam" id="PF09851"/>
    </source>
</evidence>
<dbReference type="PATRIC" id="fig|106634.4.peg.1228"/>
<dbReference type="InterPro" id="IPR018649">
    <property type="entry name" value="SHOCT"/>
</dbReference>
<protein>
    <recommendedName>
        <fullName evidence="1">SHOCT domain-containing protein</fullName>
    </recommendedName>
</protein>
<dbReference type="RefSeq" id="WP_047251080.1">
    <property type="nucleotide sequence ID" value="NZ_CP011367.1"/>
</dbReference>
<dbReference type="AlphaFoldDB" id="A0A0G3G138"/>
<dbReference type="EMBL" id="CP011367">
    <property type="protein sequence ID" value="AKJ94938.1"/>
    <property type="molecule type" value="Genomic_DNA"/>
</dbReference>
<dbReference type="STRING" id="106634.TVD_06005"/>
<keyword evidence="3" id="KW-1185">Reference proteome</keyword>
<evidence type="ECO:0000313" key="2">
    <source>
        <dbReference type="EMBL" id="AKJ94938.1"/>
    </source>
</evidence>
<evidence type="ECO:0000313" key="3">
    <source>
        <dbReference type="Proteomes" id="UP000064201"/>
    </source>
</evidence>
<dbReference type="Proteomes" id="UP000064201">
    <property type="component" value="Chromosome"/>
</dbReference>
<dbReference type="OrthoDB" id="7274825at2"/>
<accession>A0A0G3G138</accession>
<dbReference type="Pfam" id="PF09851">
    <property type="entry name" value="SHOCT"/>
    <property type="match status" value="1"/>
</dbReference>
<sequence length="233" mass="25293">MIIGRLAGFVLGGLLLAGCTTTPVTLDPASSRDAAVAGEANVEMGAVTDSRQHGANWLGAIRGGFGNPLQTLEAEEPVSEVVREQFITGLEQRGMLAQEGEGEFILEVDIEQLDSNQVMRREAHSRLDVTLIEQGSRAIAYENSVRSSNVEGGAGGGVFASIEKLEEILTRTLWETIDEALDDERLHQSIADGPAEAQPSSELEADIEALRRLRDRGVITEDEYRERVLHLVD</sequence>
<gene>
    <name evidence="2" type="ORF">TVD_06005</name>
</gene>
<reference evidence="2 3" key="1">
    <citation type="submission" date="2015-04" db="EMBL/GenBank/DDBJ databases">
        <title>Complete Sequence for the Genome of the Thioalkalivibrio versutus D301.</title>
        <authorList>
            <person name="Mu T."/>
            <person name="Zhou J."/>
            <person name="Xu X."/>
        </authorList>
    </citation>
    <scope>NUCLEOTIDE SEQUENCE [LARGE SCALE GENOMIC DNA]</scope>
    <source>
        <strain evidence="2 3">D301</strain>
    </source>
</reference>
<dbReference type="KEGG" id="tvr:TVD_06005"/>
<dbReference type="InterPro" id="IPR005619">
    <property type="entry name" value="Uncharacterised_YajG"/>
</dbReference>
<feature type="domain" description="SHOCT" evidence="1">
    <location>
        <begin position="207"/>
        <end position="227"/>
    </location>
</feature>
<name>A0A0G3G138_9GAMM</name>